<keyword evidence="5 6" id="KW-0472">Membrane</keyword>
<evidence type="ECO:0000256" key="6">
    <source>
        <dbReference type="SAM" id="Phobius"/>
    </source>
</evidence>
<evidence type="ECO:0000256" key="1">
    <source>
        <dbReference type="ARBA" id="ARBA00004141"/>
    </source>
</evidence>
<dbReference type="PANTHER" id="PTHR10165">
    <property type="entry name" value="LIPID PHOSPHATE PHOSPHATASE"/>
    <property type="match status" value="1"/>
</dbReference>
<keyword evidence="9" id="KW-1185">Reference proteome</keyword>
<protein>
    <recommendedName>
        <fullName evidence="7">Phosphatidic acid phosphatase type 2/haloperoxidase domain-containing protein</fullName>
    </recommendedName>
</protein>
<feature type="transmembrane region" description="Helical" evidence="6">
    <location>
        <begin position="208"/>
        <end position="227"/>
    </location>
</feature>
<feature type="transmembrane region" description="Helical" evidence="6">
    <location>
        <begin position="105"/>
        <end position="127"/>
    </location>
</feature>
<dbReference type="SUPFAM" id="SSF48317">
    <property type="entry name" value="Acid phosphatase/Vanadium-dependent haloperoxidase"/>
    <property type="match status" value="1"/>
</dbReference>
<dbReference type="Gene3D" id="1.20.144.10">
    <property type="entry name" value="Phosphatidic acid phosphatase type 2/haloperoxidase"/>
    <property type="match status" value="1"/>
</dbReference>
<feature type="transmembrane region" description="Helical" evidence="6">
    <location>
        <begin position="239"/>
        <end position="257"/>
    </location>
</feature>
<evidence type="ECO:0000256" key="4">
    <source>
        <dbReference type="ARBA" id="ARBA00022989"/>
    </source>
</evidence>
<evidence type="ECO:0000259" key="7">
    <source>
        <dbReference type="SMART" id="SM00014"/>
    </source>
</evidence>
<feature type="domain" description="Phosphatidic acid phosphatase type 2/haloperoxidase" evidence="7">
    <location>
        <begin position="106"/>
        <end position="254"/>
    </location>
</feature>
<dbReference type="InterPro" id="IPR000326">
    <property type="entry name" value="PAP2/HPO"/>
</dbReference>
<dbReference type="PANTHER" id="PTHR10165:SF103">
    <property type="entry name" value="PHOSPHOLIPID PHOSPHATASE HOMOLOG 1.2 HOMOLOG"/>
    <property type="match status" value="1"/>
</dbReference>
<evidence type="ECO:0000256" key="3">
    <source>
        <dbReference type="ARBA" id="ARBA00022692"/>
    </source>
</evidence>
<feature type="transmembrane region" description="Helical" evidence="6">
    <location>
        <begin position="12"/>
        <end position="37"/>
    </location>
</feature>
<evidence type="ECO:0000313" key="8">
    <source>
        <dbReference type="EMBL" id="CAD7277925.1"/>
    </source>
</evidence>
<dbReference type="OrthoDB" id="10030083at2759"/>
<dbReference type="GO" id="GO:0046839">
    <property type="term" value="P:phospholipid dephosphorylation"/>
    <property type="evidence" value="ECO:0007669"/>
    <property type="project" value="TreeGrafter"/>
</dbReference>
<sequence length="320" mass="36056">MLQSSQSSFGVGGVACRVIIDFCILLAIGGVILYYGVWGEPRNTGFFCYDPTLSHPYRESSVPSAWLYSAGVFLPFIFVAMTELSRTRRSGGNITAFLADLYAHFVIWYGFGALVSQAVTYVLKFYVSRLRPHFFAVCKPDYTAFASLCETDSFILDYNCTNTDYSASVLREAYQSFPSGHSSFGFHAAAFLCLYLRERWRKNAGGIVWRPFIQFVFLTAAMIVGISRVNDFKHFPSDVVSGALLGALVALFVYFTIDLSGLRNHYLFDIQESRSSLTRSYPKEPDRMPRNTSQVGLMGTRRIDSNYKTFDCYADSLQDE</sequence>
<gene>
    <name evidence="8" type="ORF">NMOB1V02_LOCUS5644</name>
</gene>
<reference evidence="8" key="1">
    <citation type="submission" date="2020-11" db="EMBL/GenBank/DDBJ databases">
        <authorList>
            <person name="Tran Van P."/>
        </authorList>
    </citation>
    <scope>NUCLEOTIDE SEQUENCE</scope>
</reference>
<dbReference type="InterPro" id="IPR043216">
    <property type="entry name" value="PAP-like"/>
</dbReference>
<name>A0A7R9BP94_9CRUS</name>
<keyword evidence="4 6" id="KW-1133">Transmembrane helix</keyword>
<dbReference type="Proteomes" id="UP000678499">
    <property type="component" value="Unassembled WGS sequence"/>
</dbReference>
<keyword evidence="3 6" id="KW-0812">Transmembrane</keyword>
<accession>A0A7R9BP94</accession>
<dbReference type="GO" id="GO:0005886">
    <property type="term" value="C:plasma membrane"/>
    <property type="evidence" value="ECO:0007669"/>
    <property type="project" value="TreeGrafter"/>
</dbReference>
<comment type="subcellular location">
    <subcellularLocation>
        <location evidence="1">Membrane</location>
        <topology evidence="1">Multi-pass membrane protein</topology>
    </subcellularLocation>
</comment>
<dbReference type="EMBL" id="OA883100">
    <property type="protein sequence ID" value="CAD7277925.1"/>
    <property type="molecule type" value="Genomic_DNA"/>
</dbReference>
<dbReference type="AlphaFoldDB" id="A0A7R9BP94"/>
<dbReference type="SMART" id="SM00014">
    <property type="entry name" value="acidPPc"/>
    <property type="match status" value="1"/>
</dbReference>
<evidence type="ECO:0000256" key="5">
    <source>
        <dbReference type="ARBA" id="ARBA00023136"/>
    </source>
</evidence>
<dbReference type="CDD" id="cd03384">
    <property type="entry name" value="PAP2_wunen"/>
    <property type="match status" value="1"/>
</dbReference>
<comment type="similarity">
    <text evidence="2">Belongs to the PA-phosphatase related phosphoesterase family.</text>
</comment>
<feature type="transmembrane region" description="Helical" evidence="6">
    <location>
        <begin position="65"/>
        <end position="84"/>
    </location>
</feature>
<dbReference type="Pfam" id="PF01569">
    <property type="entry name" value="PAP2"/>
    <property type="match status" value="1"/>
</dbReference>
<dbReference type="GO" id="GO:0007165">
    <property type="term" value="P:signal transduction"/>
    <property type="evidence" value="ECO:0007669"/>
    <property type="project" value="TreeGrafter"/>
</dbReference>
<dbReference type="GO" id="GO:0006644">
    <property type="term" value="P:phospholipid metabolic process"/>
    <property type="evidence" value="ECO:0007669"/>
    <property type="project" value="InterPro"/>
</dbReference>
<evidence type="ECO:0000313" key="9">
    <source>
        <dbReference type="Proteomes" id="UP000678499"/>
    </source>
</evidence>
<proteinExistence type="inferred from homology"/>
<organism evidence="8">
    <name type="scientific">Notodromas monacha</name>
    <dbReference type="NCBI Taxonomy" id="399045"/>
    <lineage>
        <taxon>Eukaryota</taxon>
        <taxon>Metazoa</taxon>
        <taxon>Ecdysozoa</taxon>
        <taxon>Arthropoda</taxon>
        <taxon>Crustacea</taxon>
        <taxon>Oligostraca</taxon>
        <taxon>Ostracoda</taxon>
        <taxon>Podocopa</taxon>
        <taxon>Podocopida</taxon>
        <taxon>Cypridocopina</taxon>
        <taxon>Cypridoidea</taxon>
        <taxon>Cyprididae</taxon>
        <taxon>Notodromas</taxon>
    </lineage>
</organism>
<dbReference type="InterPro" id="IPR036938">
    <property type="entry name" value="PAP2/HPO_sf"/>
</dbReference>
<evidence type="ECO:0000256" key="2">
    <source>
        <dbReference type="ARBA" id="ARBA00008816"/>
    </source>
</evidence>
<dbReference type="EMBL" id="CAJPEX010001063">
    <property type="protein sequence ID" value="CAG0918077.1"/>
    <property type="molecule type" value="Genomic_DNA"/>
</dbReference>
<dbReference type="GO" id="GO:0008195">
    <property type="term" value="F:phosphatidate phosphatase activity"/>
    <property type="evidence" value="ECO:0007669"/>
    <property type="project" value="TreeGrafter"/>
</dbReference>